<dbReference type="InterPro" id="IPR004437">
    <property type="entry name" value="ParB/RepB/Spo0J"/>
</dbReference>
<dbReference type="Gene3D" id="1.10.10.2830">
    <property type="match status" value="1"/>
</dbReference>
<dbReference type="NCBIfam" id="TIGR00180">
    <property type="entry name" value="parB_part"/>
    <property type="match status" value="1"/>
</dbReference>
<evidence type="ECO:0000313" key="5">
    <source>
        <dbReference type="EMBL" id="MFB9476918.1"/>
    </source>
</evidence>
<protein>
    <submittedName>
        <fullName evidence="5">ParB/RepB/Spo0J family partition protein</fullName>
    </submittedName>
</protein>
<keyword evidence="2" id="KW-0159">Chromosome partition</keyword>
<gene>
    <name evidence="5" type="ORF">ACFFR3_46140</name>
</gene>
<keyword evidence="6" id="KW-1185">Reference proteome</keyword>
<dbReference type="InterPro" id="IPR041468">
    <property type="entry name" value="HTH_ParB/Spo0J"/>
</dbReference>
<evidence type="ECO:0000256" key="2">
    <source>
        <dbReference type="ARBA" id="ARBA00022829"/>
    </source>
</evidence>
<dbReference type="InterPro" id="IPR050336">
    <property type="entry name" value="Chromosome_partition/occlusion"/>
</dbReference>
<dbReference type="Gene3D" id="3.90.1530.30">
    <property type="match status" value="1"/>
</dbReference>
<proteinExistence type="inferred from homology"/>
<feature type="compositionally biased region" description="Low complexity" evidence="3">
    <location>
        <begin position="9"/>
        <end position="18"/>
    </location>
</feature>
<dbReference type="PANTHER" id="PTHR33375:SF1">
    <property type="entry name" value="CHROMOSOME-PARTITIONING PROTEIN PARB-RELATED"/>
    <property type="match status" value="1"/>
</dbReference>
<evidence type="ECO:0000313" key="6">
    <source>
        <dbReference type="Proteomes" id="UP001589568"/>
    </source>
</evidence>
<dbReference type="InterPro" id="IPR036086">
    <property type="entry name" value="ParB/Sulfiredoxin_sf"/>
</dbReference>
<evidence type="ECO:0000256" key="3">
    <source>
        <dbReference type="SAM" id="MobiDB-lite"/>
    </source>
</evidence>
<evidence type="ECO:0000256" key="1">
    <source>
        <dbReference type="ARBA" id="ARBA00006295"/>
    </source>
</evidence>
<feature type="region of interest" description="Disordered" evidence="3">
    <location>
        <begin position="1"/>
        <end position="32"/>
    </location>
</feature>
<dbReference type="SMART" id="SM00470">
    <property type="entry name" value="ParB"/>
    <property type="match status" value="1"/>
</dbReference>
<dbReference type="RefSeq" id="WP_379485224.1">
    <property type="nucleotide sequence ID" value="NZ_JBHMCF010000057.1"/>
</dbReference>
<accession>A0ABV5P2W0</accession>
<name>A0ABV5P2W0_9ACTN</name>
<sequence length="418" mass="44398">MAAKKTKKTAPAAPAAAKGKAKGKSAAKTASPAAPVKFGLRYIPTDKIRRNPDQPRKHFDQEKLNQLAASMKEVGQIQAIIVRYCPSTRDYVLIAGERRWRAAHIAEITELHAVVTHDGDDAFARSVAENCGRADMTPMEEGRGFDEMLRLGYPIERVAAIVGKSLPYVQSRMALLKLDPAVQEAVDKGHVNVGLAVEMTRLPAPAQVEILARSLRGEWRSGRDAIAYAKTRADAHEAAEQQGELLVVAGAPTEEEKTAIRAKRAKAAARFDRLAAAAEILQQIIDTDAAELATVLAGADGGIVGFQKQIEGFRSVAWKANAKLREAAAIAQMRAAAVEVNPDAAAEPATEPAAAEVEAEVEADELEECARCRTATAHTEQDCGTCGPVTACTSCDVCPKCGDFTADPADTAADVAAA</sequence>
<dbReference type="Proteomes" id="UP001589568">
    <property type="component" value="Unassembled WGS sequence"/>
</dbReference>
<comment type="similarity">
    <text evidence="1">Belongs to the ParB family.</text>
</comment>
<dbReference type="Pfam" id="PF02195">
    <property type="entry name" value="ParB_N"/>
    <property type="match status" value="1"/>
</dbReference>
<feature type="domain" description="ParB-like N-terminal" evidence="4">
    <location>
        <begin position="41"/>
        <end position="131"/>
    </location>
</feature>
<dbReference type="PANTHER" id="PTHR33375">
    <property type="entry name" value="CHROMOSOME-PARTITIONING PROTEIN PARB-RELATED"/>
    <property type="match status" value="1"/>
</dbReference>
<dbReference type="InterPro" id="IPR003115">
    <property type="entry name" value="ParB_N"/>
</dbReference>
<organism evidence="5 6">
    <name type="scientific">Nonomuraea salmonea</name>
    <dbReference type="NCBI Taxonomy" id="46181"/>
    <lineage>
        <taxon>Bacteria</taxon>
        <taxon>Bacillati</taxon>
        <taxon>Actinomycetota</taxon>
        <taxon>Actinomycetes</taxon>
        <taxon>Streptosporangiales</taxon>
        <taxon>Streptosporangiaceae</taxon>
        <taxon>Nonomuraea</taxon>
    </lineage>
</organism>
<dbReference type="SUPFAM" id="SSF110849">
    <property type="entry name" value="ParB/Sulfiredoxin"/>
    <property type="match status" value="1"/>
</dbReference>
<reference evidence="5 6" key="1">
    <citation type="submission" date="2024-09" db="EMBL/GenBank/DDBJ databases">
        <authorList>
            <person name="Sun Q."/>
            <person name="Mori K."/>
        </authorList>
    </citation>
    <scope>NUCLEOTIDE SEQUENCE [LARGE SCALE GENOMIC DNA]</scope>
    <source>
        <strain evidence="5 6">JCM 3324</strain>
    </source>
</reference>
<dbReference type="SUPFAM" id="SSF109709">
    <property type="entry name" value="KorB DNA-binding domain-like"/>
    <property type="match status" value="1"/>
</dbReference>
<comment type="caution">
    <text evidence="5">The sequence shown here is derived from an EMBL/GenBank/DDBJ whole genome shotgun (WGS) entry which is preliminary data.</text>
</comment>
<dbReference type="EMBL" id="JBHMCF010000057">
    <property type="protein sequence ID" value="MFB9476918.1"/>
    <property type="molecule type" value="Genomic_DNA"/>
</dbReference>
<dbReference type="Pfam" id="PF17762">
    <property type="entry name" value="HTH_ParB"/>
    <property type="match status" value="1"/>
</dbReference>
<evidence type="ECO:0000259" key="4">
    <source>
        <dbReference type="SMART" id="SM00470"/>
    </source>
</evidence>